<evidence type="ECO:0000313" key="2">
    <source>
        <dbReference type="Proteomes" id="UP000001542"/>
    </source>
</evidence>
<dbReference type="VEuPathDB" id="TrichDB:TVAGG3_0850790"/>
<reference evidence="1" key="1">
    <citation type="submission" date="2006-10" db="EMBL/GenBank/DDBJ databases">
        <authorList>
            <person name="Amadeo P."/>
            <person name="Zhao Q."/>
            <person name="Wortman J."/>
            <person name="Fraser-Liggett C."/>
            <person name="Carlton J."/>
        </authorList>
    </citation>
    <scope>NUCLEOTIDE SEQUENCE</scope>
    <source>
        <strain evidence="1">G3</strain>
    </source>
</reference>
<dbReference type="AlphaFoldDB" id="A2DYN4"/>
<proteinExistence type="predicted"/>
<dbReference type="RefSeq" id="XP_001326647.1">
    <property type="nucleotide sequence ID" value="XM_001326612.1"/>
</dbReference>
<dbReference type="EMBL" id="DS113270">
    <property type="protein sequence ID" value="EAY14424.1"/>
    <property type="molecule type" value="Genomic_DNA"/>
</dbReference>
<accession>A2DYN4</accession>
<evidence type="ECO:0000313" key="1">
    <source>
        <dbReference type="EMBL" id="EAY14424.1"/>
    </source>
</evidence>
<organism evidence="1 2">
    <name type="scientific">Trichomonas vaginalis (strain ATCC PRA-98 / G3)</name>
    <dbReference type="NCBI Taxonomy" id="412133"/>
    <lineage>
        <taxon>Eukaryota</taxon>
        <taxon>Metamonada</taxon>
        <taxon>Parabasalia</taxon>
        <taxon>Trichomonadida</taxon>
        <taxon>Trichomonadidae</taxon>
        <taxon>Trichomonas</taxon>
    </lineage>
</organism>
<reference evidence="1" key="2">
    <citation type="journal article" date="2007" name="Science">
        <title>Draft genome sequence of the sexually transmitted pathogen Trichomonas vaginalis.</title>
        <authorList>
            <person name="Carlton J.M."/>
            <person name="Hirt R.P."/>
            <person name="Silva J.C."/>
            <person name="Delcher A.L."/>
            <person name="Schatz M."/>
            <person name="Zhao Q."/>
            <person name="Wortman J.R."/>
            <person name="Bidwell S.L."/>
            <person name="Alsmark U.C.M."/>
            <person name="Besteiro S."/>
            <person name="Sicheritz-Ponten T."/>
            <person name="Noel C.J."/>
            <person name="Dacks J.B."/>
            <person name="Foster P.G."/>
            <person name="Simillion C."/>
            <person name="Van de Peer Y."/>
            <person name="Miranda-Saavedra D."/>
            <person name="Barton G.J."/>
            <person name="Westrop G.D."/>
            <person name="Mueller S."/>
            <person name="Dessi D."/>
            <person name="Fiori P.L."/>
            <person name="Ren Q."/>
            <person name="Paulsen I."/>
            <person name="Zhang H."/>
            <person name="Bastida-Corcuera F.D."/>
            <person name="Simoes-Barbosa A."/>
            <person name="Brown M.T."/>
            <person name="Hayes R.D."/>
            <person name="Mukherjee M."/>
            <person name="Okumura C.Y."/>
            <person name="Schneider R."/>
            <person name="Smith A.J."/>
            <person name="Vanacova S."/>
            <person name="Villalvazo M."/>
            <person name="Haas B.J."/>
            <person name="Pertea M."/>
            <person name="Feldblyum T.V."/>
            <person name="Utterback T.R."/>
            <person name="Shu C.L."/>
            <person name="Osoegawa K."/>
            <person name="de Jong P.J."/>
            <person name="Hrdy I."/>
            <person name="Horvathova L."/>
            <person name="Zubacova Z."/>
            <person name="Dolezal P."/>
            <person name="Malik S.B."/>
            <person name="Logsdon J.M. Jr."/>
            <person name="Henze K."/>
            <person name="Gupta A."/>
            <person name="Wang C.C."/>
            <person name="Dunne R.L."/>
            <person name="Upcroft J.A."/>
            <person name="Upcroft P."/>
            <person name="White O."/>
            <person name="Salzberg S.L."/>
            <person name="Tang P."/>
            <person name="Chiu C.-H."/>
            <person name="Lee Y.-S."/>
            <person name="Embley T.M."/>
            <person name="Coombs G.H."/>
            <person name="Mottram J.C."/>
            <person name="Tachezy J."/>
            <person name="Fraser-Liggett C.M."/>
            <person name="Johnson P.J."/>
        </authorList>
    </citation>
    <scope>NUCLEOTIDE SEQUENCE [LARGE SCALE GENOMIC DNA]</scope>
    <source>
        <strain evidence="1">G3</strain>
    </source>
</reference>
<dbReference type="InParanoid" id="A2DYN4"/>
<name>A2DYN4_TRIV3</name>
<sequence length="147" mass="16743">MSSTNIIRVTLPDKAVQFIEIEQDGTFGDVCSYVRKLFDVSDSMVLIPQTENRITDTTKIGSLFTDKILHISVKNSFDHEAQAYLDSISHNKTIANSQQNTDRLKKHKIIHAKDETKETPIPIPISSLLTSIVEVETEPDYNRYNYK</sequence>
<dbReference type="KEGG" id="tva:4772411"/>
<dbReference type="Proteomes" id="UP000001542">
    <property type="component" value="Unassembled WGS sequence"/>
</dbReference>
<keyword evidence="2" id="KW-1185">Reference proteome</keyword>
<gene>
    <name evidence="1" type="ORF">TVAG_426170</name>
</gene>
<dbReference type="VEuPathDB" id="TrichDB:TVAG_426170"/>
<protein>
    <submittedName>
        <fullName evidence="1">Uncharacterized protein</fullName>
    </submittedName>
</protein>